<keyword evidence="2" id="KW-1133">Transmembrane helix</keyword>
<dbReference type="AlphaFoldDB" id="B9G8D7"/>
<keyword evidence="2" id="KW-0812">Transmembrane</keyword>
<feature type="transmembrane region" description="Helical" evidence="2">
    <location>
        <begin position="102"/>
        <end position="125"/>
    </location>
</feature>
<reference evidence="3" key="1">
    <citation type="journal article" date="2005" name="PLoS Biol.">
        <title>The genomes of Oryza sativa: a history of duplications.</title>
        <authorList>
            <person name="Yu J."/>
            <person name="Wang J."/>
            <person name="Lin W."/>
            <person name="Li S."/>
            <person name="Li H."/>
            <person name="Zhou J."/>
            <person name="Ni P."/>
            <person name="Dong W."/>
            <person name="Hu S."/>
            <person name="Zeng C."/>
            <person name="Zhang J."/>
            <person name="Zhang Y."/>
            <person name="Li R."/>
            <person name="Xu Z."/>
            <person name="Li S."/>
            <person name="Li X."/>
            <person name="Zheng H."/>
            <person name="Cong L."/>
            <person name="Lin L."/>
            <person name="Yin J."/>
            <person name="Geng J."/>
            <person name="Li G."/>
            <person name="Shi J."/>
            <person name="Liu J."/>
            <person name="Lv H."/>
            <person name="Li J."/>
            <person name="Wang J."/>
            <person name="Deng Y."/>
            <person name="Ran L."/>
            <person name="Shi X."/>
            <person name="Wang X."/>
            <person name="Wu Q."/>
            <person name="Li C."/>
            <person name="Ren X."/>
            <person name="Wang J."/>
            <person name="Wang X."/>
            <person name="Li D."/>
            <person name="Liu D."/>
            <person name="Zhang X."/>
            <person name="Ji Z."/>
            <person name="Zhao W."/>
            <person name="Sun Y."/>
            <person name="Zhang Z."/>
            <person name="Bao J."/>
            <person name="Han Y."/>
            <person name="Dong L."/>
            <person name="Ji J."/>
            <person name="Chen P."/>
            <person name="Wu S."/>
            <person name="Liu J."/>
            <person name="Xiao Y."/>
            <person name="Bu D."/>
            <person name="Tan J."/>
            <person name="Yang L."/>
            <person name="Ye C."/>
            <person name="Zhang J."/>
            <person name="Xu J."/>
            <person name="Zhou Y."/>
            <person name="Yu Y."/>
            <person name="Zhang B."/>
            <person name="Zhuang S."/>
            <person name="Wei H."/>
            <person name="Liu B."/>
            <person name="Lei M."/>
            <person name="Yu H."/>
            <person name="Li Y."/>
            <person name="Xu H."/>
            <person name="Wei S."/>
            <person name="He X."/>
            <person name="Fang L."/>
            <person name="Zhang Z."/>
            <person name="Zhang Y."/>
            <person name="Huang X."/>
            <person name="Su Z."/>
            <person name="Tong W."/>
            <person name="Li J."/>
            <person name="Tong Z."/>
            <person name="Li S."/>
            <person name="Ye J."/>
            <person name="Wang L."/>
            <person name="Fang L."/>
            <person name="Lei T."/>
            <person name="Chen C."/>
            <person name="Chen H."/>
            <person name="Xu Z."/>
            <person name="Li H."/>
            <person name="Huang H."/>
            <person name="Zhang F."/>
            <person name="Xu H."/>
            <person name="Li N."/>
            <person name="Zhao C."/>
            <person name="Li S."/>
            <person name="Dong L."/>
            <person name="Huang Y."/>
            <person name="Li L."/>
            <person name="Xi Y."/>
            <person name="Qi Q."/>
            <person name="Li W."/>
            <person name="Zhang B."/>
            <person name="Hu W."/>
            <person name="Zhang Y."/>
            <person name="Tian X."/>
            <person name="Jiao Y."/>
            <person name="Liang X."/>
            <person name="Jin J."/>
            <person name="Gao L."/>
            <person name="Zheng W."/>
            <person name="Hao B."/>
            <person name="Liu S."/>
            <person name="Wang W."/>
            <person name="Yuan L."/>
            <person name="Cao M."/>
            <person name="McDermott J."/>
            <person name="Samudrala R."/>
            <person name="Wang J."/>
            <person name="Wong G.K."/>
            <person name="Yang H."/>
        </authorList>
    </citation>
    <scope>NUCLEOTIDE SEQUENCE [LARGE SCALE GENOMIC DNA]</scope>
</reference>
<feature type="region of interest" description="Disordered" evidence="1">
    <location>
        <begin position="270"/>
        <end position="323"/>
    </location>
</feature>
<evidence type="ECO:0000256" key="2">
    <source>
        <dbReference type="SAM" id="Phobius"/>
    </source>
</evidence>
<sequence>MPLPPWGLVVGWVMALIAVELAYAFIFPYSFRYIADNDDDKMPSDRGSTVTDRFVERFCNIPFLEGGLCKISLSLTSSYLAGVTLSSLTPIRRRRGPLRRRVLLVVAVWGEAAASEGLGGGAGGWGSSSAYVGDEIRVNDAAPPLPSNLGRRVYMRIERFRSRRRNEPLPCSPSMASSTTDRASALPLSQRQESSPEKQADKLPILRVAHQMASTAHGLAELPLLILLVLIMMNLMVAASTVQEKKDKKPLSKAWAMFFIEFRRRVQAGGDSRHGKRVGRGGASGRGGHLKEDTVGREEPHRPGMSTGQGKCRRTKTTSGGSRAFPTVDGGCAVEPLGLWGLGKVIWVPT</sequence>
<dbReference type="EMBL" id="CM000148">
    <property type="protein sequence ID" value="EEE52402.1"/>
    <property type="molecule type" value="Genomic_DNA"/>
</dbReference>
<gene>
    <name evidence="3" type="ORF">OsJ_34507</name>
</gene>
<feature type="region of interest" description="Disordered" evidence="1">
    <location>
        <begin position="164"/>
        <end position="200"/>
    </location>
</feature>
<evidence type="ECO:0000313" key="3">
    <source>
        <dbReference type="EMBL" id="EEE52402.1"/>
    </source>
</evidence>
<evidence type="ECO:0000256" key="1">
    <source>
        <dbReference type="SAM" id="MobiDB-lite"/>
    </source>
</evidence>
<feature type="compositionally biased region" description="Basic and acidic residues" evidence="1">
    <location>
        <begin position="289"/>
        <end position="302"/>
    </location>
</feature>
<keyword evidence="2" id="KW-0472">Membrane</keyword>
<feature type="compositionally biased region" description="Polar residues" evidence="1">
    <location>
        <begin position="174"/>
        <end position="193"/>
    </location>
</feature>
<reference evidence="3" key="2">
    <citation type="submission" date="2008-12" db="EMBL/GenBank/DDBJ databases">
        <title>Improved gene annotation of the rice (Oryza sativa) genomes.</title>
        <authorList>
            <person name="Wang J."/>
            <person name="Li R."/>
            <person name="Fan W."/>
            <person name="Huang Q."/>
            <person name="Zhang J."/>
            <person name="Zhou Y."/>
            <person name="Hu Y."/>
            <person name="Zi S."/>
            <person name="Li J."/>
            <person name="Ni P."/>
            <person name="Zheng H."/>
            <person name="Zhang Y."/>
            <person name="Zhao M."/>
            <person name="Hao Q."/>
            <person name="McDermott J."/>
            <person name="Samudrala R."/>
            <person name="Kristiansen K."/>
            <person name="Wong G.K.-S."/>
        </authorList>
    </citation>
    <scope>NUCLEOTIDE SEQUENCE</scope>
</reference>
<organism evidence="3">
    <name type="scientific">Oryza sativa subsp. japonica</name>
    <name type="common">Rice</name>
    <dbReference type="NCBI Taxonomy" id="39947"/>
    <lineage>
        <taxon>Eukaryota</taxon>
        <taxon>Viridiplantae</taxon>
        <taxon>Streptophyta</taxon>
        <taxon>Embryophyta</taxon>
        <taxon>Tracheophyta</taxon>
        <taxon>Spermatophyta</taxon>
        <taxon>Magnoliopsida</taxon>
        <taxon>Liliopsida</taxon>
        <taxon>Poales</taxon>
        <taxon>Poaceae</taxon>
        <taxon>BOP clade</taxon>
        <taxon>Oryzoideae</taxon>
        <taxon>Oryzeae</taxon>
        <taxon>Oryzinae</taxon>
        <taxon>Oryza</taxon>
        <taxon>Oryza sativa</taxon>
    </lineage>
</organism>
<feature type="transmembrane region" description="Helical" evidence="2">
    <location>
        <begin position="6"/>
        <end position="26"/>
    </location>
</feature>
<protein>
    <submittedName>
        <fullName evidence="3">Uncharacterized protein</fullName>
    </submittedName>
</protein>
<dbReference type="Proteomes" id="UP000007752">
    <property type="component" value="Chromosome 11"/>
</dbReference>
<feature type="transmembrane region" description="Helical" evidence="2">
    <location>
        <begin position="222"/>
        <end position="242"/>
    </location>
</feature>
<name>B9G8D7_ORYSJ</name>
<proteinExistence type="predicted"/>
<accession>B9G8D7</accession>